<reference evidence="2" key="1">
    <citation type="submission" date="2020-12" db="EMBL/GenBank/DDBJ databases">
        <title>Oil enriched cultivation method for isolating marine PHA-producing bacteria.</title>
        <authorList>
            <person name="Zheng W."/>
            <person name="Yu S."/>
            <person name="Huang Y."/>
        </authorList>
    </citation>
    <scope>NUCLEOTIDE SEQUENCE</scope>
    <source>
        <strain evidence="2">SY-2-12</strain>
    </source>
</reference>
<accession>A0A939IZV6</accession>
<evidence type="ECO:0000256" key="1">
    <source>
        <dbReference type="SAM" id="Phobius"/>
    </source>
</evidence>
<dbReference type="Proteomes" id="UP000664096">
    <property type="component" value="Unassembled WGS sequence"/>
</dbReference>
<dbReference type="AlphaFoldDB" id="A0A939IZV6"/>
<keyword evidence="1" id="KW-1133">Transmembrane helix</keyword>
<feature type="transmembrane region" description="Helical" evidence="1">
    <location>
        <begin position="7"/>
        <end position="29"/>
    </location>
</feature>
<keyword evidence="1" id="KW-0472">Membrane</keyword>
<dbReference type="EMBL" id="JAEKJZ010000001">
    <property type="protein sequence ID" value="MBN9670451.1"/>
    <property type="molecule type" value="Genomic_DNA"/>
</dbReference>
<protein>
    <submittedName>
        <fullName evidence="2">Uncharacterized protein</fullName>
    </submittedName>
</protein>
<evidence type="ECO:0000313" key="3">
    <source>
        <dbReference type="Proteomes" id="UP000664096"/>
    </source>
</evidence>
<dbReference type="RefSeq" id="WP_207139933.1">
    <property type="nucleotide sequence ID" value="NZ_JAEKJZ010000001.1"/>
</dbReference>
<keyword evidence="1" id="KW-0812">Transmembrane</keyword>
<organism evidence="2 3">
    <name type="scientific">Roseibium aggregatum</name>
    <dbReference type="NCBI Taxonomy" id="187304"/>
    <lineage>
        <taxon>Bacteria</taxon>
        <taxon>Pseudomonadati</taxon>
        <taxon>Pseudomonadota</taxon>
        <taxon>Alphaproteobacteria</taxon>
        <taxon>Hyphomicrobiales</taxon>
        <taxon>Stappiaceae</taxon>
        <taxon>Roseibium</taxon>
    </lineage>
</organism>
<name>A0A939IZV6_9HYPH</name>
<sequence length="59" mass="6547">MQISAKPALALVLGPDVLFAFAMLFRLLIRPYPKYWPDESNLRSASFGGWFGKAGMEIG</sequence>
<proteinExistence type="predicted"/>
<gene>
    <name evidence="2" type="ORF">JF539_08895</name>
</gene>
<evidence type="ECO:0000313" key="2">
    <source>
        <dbReference type="EMBL" id="MBN9670451.1"/>
    </source>
</evidence>
<comment type="caution">
    <text evidence="2">The sequence shown here is derived from an EMBL/GenBank/DDBJ whole genome shotgun (WGS) entry which is preliminary data.</text>
</comment>